<dbReference type="GO" id="GO:0005886">
    <property type="term" value="C:plasma membrane"/>
    <property type="evidence" value="ECO:0007669"/>
    <property type="project" value="UniProtKB-SubCell"/>
</dbReference>
<sequence length="659" mass="69417">MSTEPDVTAPVADPIDRRGPGVTRRLLRQPGAVLCLAWTVLVLVGSILFRAFDIGQPLEQDLSNALQSPSFEHLLGTDGLGRDVLARLLYGGWETILGATLAVVIAIVLGTMFGLLAGYVGGVVDAVINWIQDILITLPTILVLLAVATVMGNNIWAAMIVLGVLMSAAFIRLVRASTQAVREELYVDAAKVAGLSSTRILWRHVLPNVIAPVVIQGSAALGTALVVQAGLGFLGLGAPPPAPNWGGMISEAARVMSMQPWLLFPSGVMIILTVLAFNMLGDYLRDELYASRSSAPDSRPARRRRQAAAPTGPTTAIPHEDGVLAVARDLTVSFPRDGEMVPVVSGVSFSISRGDVVALVGESGCGKTMTGLALIGLVPEPGVVSGQLAIDGQDVTADPKAFNRLRGKTVALISQEPMVALDPSFTVGSLLREALRSHGFGRAAARKRSAELLALVGIPRIPEVLRSFPFQLSGGMAQRVAIAIALSGDPDLLIADEPTTALDVTVQAEILDLLRSLQERIGMGLLLITHDLGVVADICTKTIVMYAGEIVEEADVDPLFEAPRHPYTAALMASTPVLDAVSELQGIPGRVPLPVDWPEHCRFAARCEFATDACRAAPIPLHTTAATHAVRCIRSDELELRPPVLAGAGAAVGASKEVG</sequence>
<evidence type="ECO:0000256" key="10">
    <source>
        <dbReference type="ARBA" id="ARBA00023136"/>
    </source>
</evidence>
<keyword evidence="9 11" id="KW-1133">Transmembrane helix</keyword>
<dbReference type="RefSeq" id="WP_115279138.1">
    <property type="nucleotide sequence ID" value="NZ_AP022600.1"/>
</dbReference>
<dbReference type="OrthoDB" id="8036461at2"/>
<dbReference type="GO" id="GO:0055085">
    <property type="term" value="P:transmembrane transport"/>
    <property type="evidence" value="ECO:0007669"/>
    <property type="project" value="InterPro"/>
</dbReference>
<accession>A0A378TG59</accession>
<evidence type="ECO:0000256" key="8">
    <source>
        <dbReference type="ARBA" id="ARBA00022840"/>
    </source>
</evidence>
<evidence type="ECO:0000259" key="14">
    <source>
        <dbReference type="PROSITE" id="PS50928"/>
    </source>
</evidence>
<evidence type="ECO:0000256" key="4">
    <source>
        <dbReference type="ARBA" id="ARBA00022448"/>
    </source>
</evidence>
<feature type="region of interest" description="Disordered" evidence="12">
    <location>
        <begin position="293"/>
        <end position="318"/>
    </location>
</feature>
<keyword evidence="10 11" id="KW-0472">Membrane</keyword>
<keyword evidence="7" id="KW-0547">Nucleotide-binding</keyword>
<dbReference type="NCBIfam" id="TIGR01727">
    <property type="entry name" value="oligo_HPY"/>
    <property type="match status" value="1"/>
</dbReference>
<feature type="transmembrane region" description="Helical" evidence="11">
    <location>
        <begin position="127"/>
        <end position="149"/>
    </location>
</feature>
<dbReference type="InterPro" id="IPR000515">
    <property type="entry name" value="MetI-like"/>
</dbReference>
<protein>
    <submittedName>
        <fullName evidence="15">Oligopeptide/dipeptide ABC transporter, ATP-binding protein</fullName>
        <ecNumber evidence="15">3.6.3.-</ecNumber>
    </submittedName>
</protein>
<feature type="domain" description="ABC transporter" evidence="13">
    <location>
        <begin position="327"/>
        <end position="572"/>
    </location>
</feature>
<feature type="transmembrane region" description="Helical" evidence="11">
    <location>
        <begin position="96"/>
        <end position="120"/>
    </location>
</feature>
<evidence type="ECO:0000256" key="6">
    <source>
        <dbReference type="ARBA" id="ARBA00022692"/>
    </source>
</evidence>
<dbReference type="SUPFAM" id="SSF161098">
    <property type="entry name" value="MetI-like"/>
    <property type="match status" value="1"/>
</dbReference>
<dbReference type="InterPro" id="IPR003439">
    <property type="entry name" value="ABC_transporter-like_ATP-bd"/>
</dbReference>
<dbReference type="InterPro" id="IPR003593">
    <property type="entry name" value="AAA+_ATPase"/>
</dbReference>
<dbReference type="Pfam" id="PF00005">
    <property type="entry name" value="ABC_tran"/>
    <property type="match status" value="1"/>
</dbReference>
<keyword evidence="6 11" id="KW-0812">Transmembrane</keyword>
<comment type="similarity">
    <text evidence="11">Belongs to the binding-protein-dependent transport system permease family.</text>
</comment>
<dbReference type="InterPro" id="IPR017871">
    <property type="entry name" value="ABC_transporter-like_CS"/>
</dbReference>
<evidence type="ECO:0000256" key="5">
    <source>
        <dbReference type="ARBA" id="ARBA00022475"/>
    </source>
</evidence>
<dbReference type="SMART" id="SM00382">
    <property type="entry name" value="AAA"/>
    <property type="match status" value="1"/>
</dbReference>
<comment type="subcellular location">
    <subcellularLocation>
        <location evidence="11">Cell membrane</location>
        <topology evidence="11">Multi-pass membrane protein</topology>
    </subcellularLocation>
    <subcellularLocation>
        <location evidence="2">Cell membrane</location>
        <topology evidence="2">Peripheral membrane protein</topology>
    </subcellularLocation>
    <subcellularLocation>
        <location evidence="1">Membrane</location>
        <topology evidence="1">Multi-pass membrane protein</topology>
    </subcellularLocation>
</comment>
<keyword evidence="16" id="KW-1185">Reference proteome</keyword>
<feature type="transmembrane region" description="Helical" evidence="11">
    <location>
        <begin position="258"/>
        <end position="280"/>
    </location>
</feature>
<dbReference type="GO" id="GO:0016887">
    <property type="term" value="F:ATP hydrolysis activity"/>
    <property type="evidence" value="ECO:0007669"/>
    <property type="project" value="InterPro"/>
</dbReference>
<organism evidence="15 16">
    <name type="scientific">Mycolicibacterium tokaiense</name>
    <dbReference type="NCBI Taxonomy" id="39695"/>
    <lineage>
        <taxon>Bacteria</taxon>
        <taxon>Bacillati</taxon>
        <taxon>Actinomycetota</taxon>
        <taxon>Actinomycetes</taxon>
        <taxon>Mycobacteriales</taxon>
        <taxon>Mycobacteriaceae</taxon>
        <taxon>Mycolicibacterium</taxon>
    </lineage>
</organism>
<reference evidence="15 16" key="1">
    <citation type="submission" date="2018-06" db="EMBL/GenBank/DDBJ databases">
        <authorList>
            <consortium name="Pathogen Informatics"/>
            <person name="Doyle S."/>
        </authorList>
    </citation>
    <scope>NUCLEOTIDE SEQUENCE [LARGE SCALE GENOMIC DNA]</scope>
    <source>
        <strain evidence="15 16">NCTC10821</strain>
    </source>
</reference>
<feature type="transmembrane region" description="Helical" evidence="11">
    <location>
        <begin position="155"/>
        <end position="174"/>
    </location>
</feature>
<dbReference type="PROSITE" id="PS50893">
    <property type="entry name" value="ABC_TRANSPORTER_2"/>
    <property type="match status" value="1"/>
</dbReference>
<feature type="transmembrane region" description="Helical" evidence="11">
    <location>
        <begin position="32"/>
        <end position="52"/>
    </location>
</feature>
<dbReference type="GO" id="GO:0015833">
    <property type="term" value="P:peptide transport"/>
    <property type="evidence" value="ECO:0007669"/>
    <property type="project" value="InterPro"/>
</dbReference>
<name>A0A378TG59_9MYCO</name>
<dbReference type="PANTHER" id="PTHR43297:SF2">
    <property type="entry name" value="DIPEPTIDE TRANSPORT ATP-BINDING PROTEIN DPPD"/>
    <property type="match status" value="1"/>
</dbReference>
<dbReference type="CDD" id="cd03257">
    <property type="entry name" value="ABC_NikE_OppD_transporters"/>
    <property type="match status" value="1"/>
</dbReference>
<dbReference type="Gene3D" id="3.40.50.300">
    <property type="entry name" value="P-loop containing nucleotide triphosphate hydrolases"/>
    <property type="match status" value="1"/>
</dbReference>
<gene>
    <name evidence="15" type="primary">gsiA_9</name>
    <name evidence="15" type="ORF">NCTC10821_03267</name>
</gene>
<feature type="domain" description="ABC transmembrane type-1" evidence="14">
    <location>
        <begin position="92"/>
        <end position="281"/>
    </location>
</feature>
<dbReference type="Pfam" id="PF08352">
    <property type="entry name" value="oligo_HPY"/>
    <property type="match status" value="1"/>
</dbReference>
<dbReference type="InterPro" id="IPR013563">
    <property type="entry name" value="Oligopep_ABC_C"/>
</dbReference>
<dbReference type="InterPro" id="IPR027417">
    <property type="entry name" value="P-loop_NTPase"/>
</dbReference>
<dbReference type="Gene3D" id="1.10.3720.10">
    <property type="entry name" value="MetI-like"/>
    <property type="match status" value="1"/>
</dbReference>
<dbReference type="InterPro" id="IPR050388">
    <property type="entry name" value="ABC_Ni/Peptide_Import"/>
</dbReference>
<keyword evidence="15" id="KW-0378">Hydrolase</keyword>
<dbReference type="FunFam" id="3.40.50.300:FF:000016">
    <property type="entry name" value="Oligopeptide ABC transporter ATP-binding component"/>
    <property type="match status" value="1"/>
</dbReference>
<evidence type="ECO:0000256" key="12">
    <source>
        <dbReference type="SAM" id="MobiDB-lite"/>
    </source>
</evidence>
<dbReference type="EC" id="3.6.3.-" evidence="15"/>
<comment type="similarity">
    <text evidence="3">Belongs to the ABC transporter superfamily.</text>
</comment>
<dbReference type="PANTHER" id="PTHR43297">
    <property type="entry name" value="OLIGOPEPTIDE TRANSPORT ATP-BINDING PROTEIN APPD"/>
    <property type="match status" value="1"/>
</dbReference>
<evidence type="ECO:0000256" key="1">
    <source>
        <dbReference type="ARBA" id="ARBA00004141"/>
    </source>
</evidence>
<dbReference type="EMBL" id="UGQT01000001">
    <property type="protein sequence ID" value="STZ59729.1"/>
    <property type="molecule type" value="Genomic_DNA"/>
</dbReference>
<dbReference type="PROSITE" id="PS50928">
    <property type="entry name" value="ABC_TM1"/>
    <property type="match status" value="1"/>
</dbReference>
<evidence type="ECO:0000256" key="9">
    <source>
        <dbReference type="ARBA" id="ARBA00022989"/>
    </source>
</evidence>
<keyword evidence="8 15" id="KW-0067">ATP-binding</keyword>
<proteinExistence type="inferred from homology"/>
<dbReference type="CDD" id="cd06261">
    <property type="entry name" value="TM_PBP2"/>
    <property type="match status" value="1"/>
</dbReference>
<dbReference type="PROSITE" id="PS00211">
    <property type="entry name" value="ABC_TRANSPORTER_1"/>
    <property type="match status" value="1"/>
</dbReference>
<evidence type="ECO:0000256" key="2">
    <source>
        <dbReference type="ARBA" id="ARBA00004202"/>
    </source>
</evidence>
<evidence type="ECO:0000256" key="7">
    <source>
        <dbReference type="ARBA" id="ARBA00022741"/>
    </source>
</evidence>
<dbReference type="AlphaFoldDB" id="A0A378TG59"/>
<keyword evidence="4 11" id="KW-0813">Transport</keyword>
<dbReference type="InterPro" id="IPR035906">
    <property type="entry name" value="MetI-like_sf"/>
</dbReference>
<evidence type="ECO:0000256" key="3">
    <source>
        <dbReference type="ARBA" id="ARBA00005417"/>
    </source>
</evidence>
<evidence type="ECO:0000256" key="11">
    <source>
        <dbReference type="RuleBase" id="RU363032"/>
    </source>
</evidence>
<evidence type="ECO:0000259" key="13">
    <source>
        <dbReference type="PROSITE" id="PS50893"/>
    </source>
</evidence>
<evidence type="ECO:0000313" key="15">
    <source>
        <dbReference type="EMBL" id="STZ59729.1"/>
    </source>
</evidence>
<dbReference type="Proteomes" id="UP000254978">
    <property type="component" value="Unassembled WGS sequence"/>
</dbReference>
<dbReference type="Pfam" id="PF00528">
    <property type="entry name" value="BPD_transp_1"/>
    <property type="match status" value="1"/>
</dbReference>
<dbReference type="GO" id="GO:0005524">
    <property type="term" value="F:ATP binding"/>
    <property type="evidence" value="ECO:0007669"/>
    <property type="project" value="UniProtKB-KW"/>
</dbReference>
<evidence type="ECO:0000313" key="16">
    <source>
        <dbReference type="Proteomes" id="UP000254978"/>
    </source>
</evidence>
<keyword evidence="5" id="KW-1003">Cell membrane</keyword>
<dbReference type="SUPFAM" id="SSF52540">
    <property type="entry name" value="P-loop containing nucleoside triphosphate hydrolases"/>
    <property type="match status" value="1"/>
</dbReference>